<dbReference type="Pfam" id="PF03358">
    <property type="entry name" value="FMN_red"/>
    <property type="match status" value="1"/>
</dbReference>
<comment type="caution">
    <text evidence="5">The sequence shown here is derived from an EMBL/GenBank/DDBJ whole genome shotgun (WGS) entry which is preliminary data.</text>
</comment>
<dbReference type="PANTHER" id="PTHR30546:SF23">
    <property type="entry name" value="FLAVOPROTEIN-LIKE PROTEIN YCP4-RELATED"/>
    <property type="match status" value="1"/>
</dbReference>
<evidence type="ECO:0000259" key="4">
    <source>
        <dbReference type="PROSITE" id="PS50902"/>
    </source>
</evidence>
<dbReference type="InterPro" id="IPR029039">
    <property type="entry name" value="Flavoprotein-like_sf"/>
</dbReference>
<dbReference type="NCBIfam" id="NF002999">
    <property type="entry name" value="PRK03767.1"/>
    <property type="match status" value="1"/>
</dbReference>
<dbReference type="EMBL" id="VZDO01000018">
    <property type="protein sequence ID" value="KAB0677166.1"/>
    <property type="molecule type" value="Genomic_DNA"/>
</dbReference>
<dbReference type="Gene3D" id="3.40.50.360">
    <property type="match status" value="1"/>
</dbReference>
<evidence type="ECO:0000256" key="2">
    <source>
        <dbReference type="ARBA" id="ARBA00022630"/>
    </source>
</evidence>
<evidence type="ECO:0000256" key="3">
    <source>
        <dbReference type="ARBA" id="ARBA00022643"/>
    </source>
</evidence>
<keyword evidence="6" id="KW-1185">Reference proteome</keyword>
<dbReference type="GO" id="GO:0010181">
    <property type="term" value="F:FMN binding"/>
    <property type="evidence" value="ECO:0007669"/>
    <property type="project" value="InterPro"/>
</dbReference>
<dbReference type="PANTHER" id="PTHR30546">
    <property type="entry name" value="FLAVODOXIN-RELATED PROTEIN WRBA-RELATED"/>
    <property type="match status" value="1"/>
</dbReference>
<dbReference type="RefSeq" id="WP_150972383.1">
    <property type="nucleotide sequence ID" value="NZ_VZDO01000018.1"/>
</dbReference>
<dbReference type="NCBIfam" id="TIGR01755">
    <property type="entry name" value="flav_wrbA"/>
    <property type="match status" value="1"/>
</dbReference>
<dbReference type="GO" id="GO:0003955">
    <property type="term" value="F:NAD(P)H dehydrogenase (quinone) activity"/>
    <property type="evidence" value="ECO:0007669"/>
    <property type="project" value="UniProtKB-EC"/>
</dbReference>
<dbReference type="InterPro" id="IPR005025">
    <property type="entry name" value="FMN_Rdtase-like_dom"/>
</dbReference>
<reference evidence="5 6" key="1">
    <citation type="submission" date="2019-09" db="EMBL/GenBank/DDBJ databases">
        <title>YIM 132180 draft genome.</title>
        <authorList>
            <person name="Zhang K."/>
        </authorList>
    </citation>
    <scope>NUCLEOTIDE SEQUENCE [LARGE SCALE GENOMIC DNA]</scope>
    <source>
        <strain evidence="5 6">YIM 132180</strain>
    </source>
</reference>
<keyword evidence="3" id="KW-0288">FMN</keyword>
<accession>A0A7V7TV26</accession>
<feature type="domain" description="Flavodoxin-like" evidence="4">
    <location>
        <begin position="12"/>
        <end position="199"/>
    </location>
</feature>
<keyword evidence="2" id="KW-0285">Flavoprotein</keyword>
<evidence type="ECO:0000313" key="5">
    <source>
        <dbReference type="EMBL" id="KAB0677166.1"/>
    </source>
</evidence>
<proteinExistence type="inferred from homology"/>
<protein>
    <submittedName>
        <fullName evidence="5">NAD(P)H:quinone oxidoreductase</fullName>
        <ecNumber evidence="5">1.6.5.2</ecNumber>
    </submittedName>
</protein>
<evidence type="ECO:0000256" key="1">
    <source>
        <dbReference type="ARBA" id="ARBA00006961"/>
    </source>
</evidence>
<dbReference type="InterPro" id="IPR008254">
    <property type="entry name" value="Flavodoxin/NO_synth"/>
</dbReference>
<dbReference type="InterPro" id="IPR010089">
    <property type="entry name" value="Flavoprotein_WrbA-like"/>
</dbReference>
<dbReference type="PROSITE" id="PS50902">
    <property type="entry name" value="FLAVODOXIN_LIKE"/>
    <property type="match status" value="1"/>
</dbReference>
<dbReference type="AlphaFoldDB" id="A0A7V7TV26"/>
<sequence length="221" mass="23467">MPAADTTGPTRLLVVYYSRNGSVEKLAEAAAAAAREAGAEVRVRRAREVADAETMRKVEGWAESAARQNALYEAPSEDDAEWADAILFGTPSYFGAMATELKNFLDRLGPQWKKGSLSGKVGGAFATASWPHGGSEVVTLSLYAPMAHLGMVILPTGYTDEAMLEAGSPYGASAIVGAEHDDPREADFEAARHQGRRTVAIAAALVAAGEMPSRKPKEEKE</sequence>
<dbReference type="Proteomes" id="UP000432089">
    <property type="component" value="Unassembled WGS sequence"/>
</dbReference>
<dbReference type="GO" id="GO:0016020">
    <property type="term" value="C:membrane"/>
    <property type="evidence" value="ECO:0007669"/>
    <property type="project" value="TreeGrafter"/>
</dbReference>
<organism evidence="5 6">
    <name type="scientific">Plantimonas leprariae</name>
    <dbReference type="NCBI Taxonomy" id="2615207"/>
    <lineage>
        <taxon>Bacteria</taxon>
        <taxon>Pseudomonadati</taxon>
        <taxon>Pseudomonadota</taxon>
        <taxon>Alphaproteobacteria</taxon>
        <taxon>Hyphomicrobiales</taxon>
        <taxon>Aurantimonadaceae</taxon>
        <taxon>Plantimonas</taxon>
    </lineage>
</organism>
<dbReference type="EC" id="1.6.5.2" evidence="5"/>
<name>A0A7V7TV26_9HYPH</name>
<comment type="similarity">
    <text evidence="1">Belongs to the WrbA family.</text>
</comment>
<dbReference type="SUPFAM" id="SSF52218">
    <property type="entry name" value="Flavoproteins"/>
    <property type="match status" value="1"/>
</dbReference>
<gene>
    <name evidence="5" type="primary">wrbA</name>
    <name evidence="5" type="ORF">F6X38_18740</name>
</gene>
<evidence type="ECO:0000313" key="6">
    <source>
        <dbReference type="Proteomes" id="UP000432089"/>
    </source>
</evidence>
<keyword evidence="5" id="KW-0560">Oxidoreductase</keyword>